<evidence type="ECO:0000256" key="9">
    <source>
        <dbReference type="ARBA" id="ARBA00048897"/>
    </source>
</evidence>
<organism evidence="11 12">
    <name type="scientific">Streptococcus equinus</name>
    <name type="common">Streptococcus bovis</name>
    <dbReference type="NCBI Taxonomy" id="1335"/>
    <lineage>
        <taxon>Bacteria</taxon>
        <taxon>Bacillati</taxon>
        <taxon>Bacillota</taxon>
        <taxon>Bacilli</taxon>
        <taxon>Lactobacillales</taxon>
        <taxon>Streptococcaceae</taxon>
        <taxon>Streptococcus</taxon>
    </lineage>
</organism>
<evidence type="ECO:0000256" key="2">
    <source>
        <dbReference type="ARBA" id="ARBA00006625"/>
    </source>
</evidence>
<dbReference type="InterPro" id="IPR052193">
    <property type="entry name" value="Peptidase_C59"/>
</dbReference>
<dbReference type="GO" id="GO:0006629">
    <property type="term" value="P:lipid metabolic process"/>
    <property type="evidence" value="ECO:0007669"/>
    <property type="project" value="UniProtKB-KW"/>
</dbReference>
<evidence type="ECO:0000256" key="4">
    <source>
        <dbReference type="ARBA" id="ARBA00023098"/>
    </source>
</evidence>
<dbReference type="RefSeq" id="WP_074566150.1">
    <property type="nucleotide sequence ID" value="NZ_CP185946.1"/>
</dbReference>
<sequence length="325" mass="37067">MCTAITYTTKDNYFGRNLDLDFSYNETVTICPRNYPFSFRHQGENNSHFAMIGMATVVDDYPLFYEAVNEKGLGMAGLNFPDNANYQEVAEDKVNVASFEFIPWLLSQCESVAEVKGLCKNLNITNEAFSSDFQPSPLHWLVADRHESIVLEPLAKGLKVYDNSTGVLTNNPTFDKQLFNLNNYRHLSPKVSENRFAKELELETYSRGMGGLGLPGDLSSMSRYVKVAFTKLNSVAEETEESSVNQFFHILKSVEQQKGLCYVDESGKYEYTIYSSCINTDKGIYYYTTYDNSQITAVDMYKENLDDSKLVSYPLVKEWQVNYQN</sequence>
<comment type="similarity">
    <text evidence="2">Belongs to the peptidase C59 family.</text>
</comment>
<name>A0A1G9IWK0_STREI</name>
<evidence type="ECO:0000256" key="6">
    <source>
        <dbReference type="ARBA" id="ARBA00044804"/>
    </source>
</evidence>
<protein>
    <recommendedName>
        <fullName evidence="5">choloylglycine hydrolase</fullName>
        <ecNumber evidence="5">3.5.1.24</ecNumber>
    </recommendedName>
    <alternativeName>
        <fullName evidence="6">Bile salt hydrolase</fullName>
    </alternativeName>
    <alternativeName>
        <fullName evidence="7">Choloylglycine hydrolase</fullName>
    </alternativeName>
</protein>
<dbReference type="EMBL" id="FNGX01000001">
    <property type="protein sequence ID" value="SDL29628.1"/>
    <property type="molecule type" value="Genomic_DNA"/>
</dbReference>
<evidence type="ECO:0000259" key="10">
    <source>
        <dbReference type="Pfam" id="PF02275"/>
    </source>
</evidence>
<evidence type="ECO:0000256" key="1">
    <source>
        <dbReference type="ARBA" id="ARBA00004860"/>
    </source>
</evidence>
<dbReference type="SUPFAM" id="SSF56235">
    <property type="entry name" value="N-terminal nucleophile aminohydrolases (Ntn hydrolases)"/>
    <property type="match status" value="1"/>
</dbReference>
<dbReference type="GO" id="GO:0045302">
    <property type="term" value="F:choloylglycine hydrolase activity"/>
    <property type="evidence" value="ECO:0007669"/>
    <property type="project" value="UniProtKB-EC"/>
</dbReference>
<comment type="catalytic activity">
    <reaction evidence="9">
        <text>taurodeoxycholate + H2O = deoxycholate + taurine</text>
        <dbReference type="Rhea" id="RHEA:47556"/>
        <dbReference type="ChEBI" id="CHEBI:15377"/>
        <dbReference type="ChEBI" id="CHEBI:23614"/>
        <dbReference type="ChEBI" id="CHEBI:36261"/>
        <dbReference type="ChEBI" id="CHEBI:507393"/>
    </reaction>
    <physiologicalReaction direction="left-to-right" evidence="9">
        <dbReference type="Rhea" id="RHEA:47557"/>
    </physiologicalReaction>
</comment>
<evidence type="ECO:0000256" key="5">
    <source>
        <dbReference type="ARBA" id="ARBA00044769"/>
    </source>
</evidence>
<accession>A0A1G9IWK0</accession>
<dbReference type="CDD" id="cd00542">
    <property type="entry name" value="Ntn_PVA"/>
    <property type="match status" value="1"/>
</dbReference>
<dbReference type="InterPro" id="IPR029132">
    <property type="entry name" value="CBAH/NAAA_C"/>
</dbReference>
<dbReference type="InterPro" id="IPR029055">
    <property type="entry name" value="Ntn_hydrolases_N"/>
</dbReference>
<dbReference type="Pfam" id="PF02275">
    <property type="entry name" value="CBAH"/>
    <property type="match status" value="1"/>
</dbReference>
<evidence type="ECO:0000313" key="11">
    <source>
        <dbReference type="EMBL" id="SDL29628.1"/>
    </source>
</evidence>
<dbReference type="InterPro" id="IPR047711">
    <property type="entry name" value="CBAH"/>
</dbReference>
<evidence type="ECO:0000256" key="3">
    <source>
        <dbReference type="ARBA" id="ARBA00022801"/>
    </source>
</evidence>
<dbReference type="Proteomes" id="UP000183162">
    <property type="component" value="Unassembled WGS sequence"/>
</dbReference>
<dbReference type="OrthoDB" id="9794717at2"/>
<dbReference type="Gene3D" id="3.60.60.10">
    <property type="entry name" value="Penicillin V Acylase, Chain A"/>
    <property type="match status" value="1"/>
</dbReference>
<dbReference type="PANTHER" id="PTHR35527">
    <property type="entry name" value="CHOLOYLGLYCINE HYDROLASE"/>
    <property type="match status" value="1"/>
</dbReference>
<comment type="catalytic activity">
    <reaction evidence="8">
        <text>cholate + taurine = taurocholate + H2O</text>
        <dbReference type="Rhea" id="RHEA:47108"/>
        <dbReference type="ChEBI" id="CHEBI:15377"/>
        <dbReference type="ChEBI" id="CHEBI:29747"/>
        <dbReference type="ChEBI" id="CHEBI:36257"/>
        <dbReference type="ChEBI" id="CHEBI:507393"/>
    </reaction>
    <physiologicalReaction direction="right-to-left" evidence="8">
        <dbReference type="Rhea" id="RHEA:47110"/>
    </physiologicalReaction>
</comment>
<evidence type="ECO:0000313" key="12">
    <source>
        <dbReference type="Proteomes" id="UP000183162"/>
    </source>
</evidence>
<dbReference type="NCBIfam" id="NF038245">
    <property type="entry name" value="bile_salt_hydro"/>
    <property type="match status" value="1"/>
</dbReference>
<keyword evidence="4" id="KW-0443">Lipid metabolism</keyword>
<reference evidence="11 12" key="1">
    <citation type="submission" date="2016-10" db="EMBL/GenBank/DDBJ databases">
        <authorList>
            <person name="de Groot N.N."/>
        </authorList>
    </citation>
    <scope>NUCLEOTIDE SEQUENCE [LARGE SCALE GENOMIC DNA]</scope>
    <source>
        <strain evidence="11 12">Sb09</strain>
    </source>
</reference>
<dbReference type="AlphaFoldDB" id="A0A1G9IWK0"/>
<gene>
    <name evidence="11" type="ORF">SAMN05216400_0364</name>
</gene>
<evidence type="ECO:0000256" key="7">
    <source>
        <dbReference type="ARBA" id="ARBA00044806"/>
    </source>
</evidence>
<proteinExistence type="inferred from homology"/>
<feature type="domain" description="Choloylglycine hydrolase/NAAA C-terminal" evidence="10">
    <location>
        <begin position="2"/>
        <end position="313"/>
    </location>
</feature>
<dbReference type="PANTHER" id="PTHR35527:SF2">
    <property type="entry name" value="HYDROLASE"/>
    <property type="match status" value="1"/>
</dbReference>
<comment type="pathway">
    <text evidence="1">Lipid metabolism; bile acid biosynthesis.</text>
</comment>
<evidence type="ECO:0000256" key="8">
    <source>
        <dbReference type="ARBA" id="ARBA00047285"/>
    </source>
</evidence>
<keyword evidence="3 11" id="KW-0378">Hydrolase</keyword>
<dbReference type="EC" id="3.5.1.24" evidence="5"/>